<dbReference type="EMBL" id="SPVF01000171">
    <property type="protein sequence ID" value="TFW17930.1"/>
    <property type="molecule type" value="Genomic_DNA"/>
</dbReference>
<gene>
    <name evidence="2" type="ORF">E4L96_13640</name>
</gene>
<organism evidence="2 3">
    <name type="scientific">Zemynaea arenosa</name>
    <dbReference type="NCBI Taxonomy" id="2561931"/>
    <lineage>
        <taxon>Bacteria</taxon>
        <taxon>Pseudomonadati</taxon>
        <taxon>Pseudomonadota</taxon>
        <taxon>Betaproteobacteria</taxon>
        <taxon>Burkholderiales</taxon>
        <taxon>Oxalobacteraceae</taxon>
        <taxon>Telluria group</taxon>
        <taxon>Zemynaea</taxon>
    </lineage>
</organism>
<keyword evidence="3" id="KW-1185">Reference proteome</keyword>
<evidence type="ECO:0000313" key="3">
    <source>
        <dbReference type="Proteomes" id="UP000298438"/>
    </source>
</evidence>
<evidence type="ECO:0000313" key="2">
    <source>
        <dbReference type="EMBL" id="TFW17930.1"/>
    </source>
</evidence>
<protein>
    <submittedName>
        <fullName evidence="2">Collagen-like protein</fullName>
    </submittedName>
</protein>
<accession>A0A4Y9S928</accession>
<feature type="compositionally biased region" description="Low complexity" evidence="1">
    <location>
        <begin position="90"/>
        <end position="105"/>
    </location>
</feature>
<dbReference type="RefSeq" id="WP_135207777.1">
    <property type="nucleotide sequence ID" value="NZ_SPVF01000171.1"/>
</dbReference>
<proteinExistence type="predicted"/>
<comment type="caution">
    <text evidence="2">The sequence shown here is derived from an EMBL/GenBank/DDBJ whole genome shotgun (WGS) entry which is preliminary data.</text>
</comment>
<name>A0A4Y9S928_9BURK</name>
<sequence>MKTPLLAAVLAVAALSGCEKTTVNPPATVVTPAADTTVAAPAPATTTVVEKEVPVAVPVQGPPGPAGEKGEKGEKGDTTVVVPHDASVNSTGGSASGSTDSGAQR</sequence>
<feature type="region of interest" description="Disordered" evidence="1">
    <location>
        <begin position="56"/>
        <end position="105"/>
    </location>
</feature>
<keyword evidence="2" id="KW-0176">Collagen</keyword>
<feature type="compositionally biased region" description="Basic and acidic residues" evidence="1">
    <location>
        <begin position="68"/>
        <end position="77"/>
    </location>
</feature>
<reference evidence="2 3" key="1">
    <citation type="submission" date="2019-03" db="EMBL/GenBank/DDBJ databases">
        <title>Draft Genome Sequence of Massilia arenosa sp. nov., a Novel Massilia Species Isolated from a Sandy-loam Maize Soil.</title>
        <authorList>
            <person name="Raths R."/>
            <person name="Peta V."/>
            <person name="Bucking H."/>
        </authorList>
    </citation>
    <scope>NUCLEOTIDE SEQUENCE [LARGE SCALE GENOMIC DNA]</scope>
    <source>
        <strain evidence="2 3">MC02</strain>
    </source>
</reference>
<dbReference type="PROSITE" id="PS51257">
    <property type="entry name" value="PROKAR_LIPOPROTEIN"/>
    <property type="match status" value="1"/>
</dbReference>
<dbReference type="AlphaFoldDB" id="A0A4Y9S928"/>
<evidence type="ECO:0000256" key="1">
    <source>
        <dbReference type="SAM" id="MobiDB-lite"/>
    </source>
</evidence>
<dbReference type="Proteomes" id="UP000298438">
    <property type="component" value="Unassembled WGS sequence"/>
</dbReference>